<evidence type="ECO:0000256" key="4">
    <source>
        <dbReference type="ARBA" id="ARBA00022807"/>
    </source>
</evidence>
<dbReference type="PROSITE" id="PS50600">
    <property type="entry name" value="ULP_PROTEASE"/>
    <property type="match status" value="1"/>
</dbReference>
<organism evidence="6 7">
    <name type="scientific">Amanita muscaria (strain Koide BX008)</name>
    <dbReference type="NCBI Taxonomy" id="946122"/>
    <lineage>
        <taxon>Eukaryota</taxon>
        <taxon>Fungi</taxon>
        <taxon>Dikarya</taxon>
        <taxon>Basidiomycota</taxon>
        <taxon>Agaricomycotina</taxon>
        <taxon>Agaricomycetes</taxon>
        <taxon>Agaricomycetidae</taxon>
        <taxon>Agaricales</taxon>
        <taxon>Pluteineae</taxon>
        <taxon>Amanitaceae</taxon>
        <taxon>Amanita</taxon>
    </lineage>
</organism>
<gene>
    <name evidence="6" type="ORF">M378DRAFT_93217</name>
</gene>
<dbReference type="PANTHER" id="PTHR12606:SF141">
    <property type="entry name" value="GH15225P-RELATED"/>
    <property type="match status" value="1"/>
</dbReference>
<name>A0A0C2VZ05_AMAMK</name>
<dbReference type="InterPro" id="IPR038765">
    <property type="entry name" value="Papain-like_cys_pep_sf"/>
</dbReference>
<comment type="similarity">
    <text evidence="1">Belongs to the peptidase C48 family.</text>
</comment>
<dbReference type="InParanoid" id="A0A0C2VZ05"/>
<evidence type="ECO:0000256" key="2">
    <source>
        <dbReference type="ARBA" id="ARBA00022670"/>
    </source>
</evidence>
<keyword evidence="2" id="KW-0645">Protease</keyword>
<dbReference type="InterPro" id="IPR003653">
    <property type="entry name" value="Peptidase_C48_C"/>
</dbReference>
<keyword evidence="7" id="KW-1185">Reference proteome</keyword>
<dbReference type="OrthoDB" id="3253684at2759"/>
<dbReference type="Proteomes" id="UP000054549">
    <property type="component" value="Unassembled WGS sequence"/>
</dbReference>
<keyword evidence="4" id="KW-0788">Thiol protease</keyword>
<sequence>MSRIIDALPKQVDGHGVHKIIVKNQTVQFTENDVALLRNAASWLNDICINSCALLLQALLTLTDDSQASTCAILNSFDLPRIARGAPPDEIWRNTFRTEYWNKSTWILPIHRLADSHWVLAIIKTRERQLLLFDSFGCKEEEWVTNTKHIFLLVQKLSEIATKKGYKCSVQGSSWTVHPISKVALQRDSSSCGLWVLAVIAATLRGYHAPSFRHDHAIEEFRPLLARLLDIVYPNVSL</sequence>
<dbReference type="EMBL" id="KN818988">
    <property type="protein sequence ID" value="KIL54052.1"/>
    <property type="molecule type" value="Genomic_DNA"/>
</dbReference>
<dbReference type="Gene3D" id="3.40.395.10">
    <property type="entry name" value="Adenoviral Proteinase, Chain A"/>
    <property type="match status" value="1"/>
</dbReference>
<evidence type="ECO:0000313" key="6">
    <source>
        <dbReference type="EMBL" id="KIL54052.1"/>
    </source>
</evidence>
<reference evidence="6 7" key="1">
    <citation type="submission" date="2014-04" db="EMBL/GenBank/DDBJ databases">
        <title>Evolutionary Origins and Diversification of the Mycorrhizal Mutualists.</title>
        <authorList>
            <consortium name="DOE Joint Genome Institute"/>
            <consortium name="Mycorrhizal Genomics Consortium"/>
            <person name="Kohler A."/>
            <person name="Kuo A."/>
            <person name="Nagy L.G."/>
            <person name="Floudas D."/>
            <person name="Copeland A."/>
            <person name="Barry K.W."/>
            <person name="Cichocki N."/>
            <person name="Veneault-Fourrey C."/>
            <person name="LaButti K."/>
            <person name="Lindquist E.A."/>
            <person name="Lipzen A."/>
            <person name="Lundell T."/>
            <person name="Morin E."/>
            <person name="Murat C."/>
            <person name="Riley R."/>
            <person name="Ohm R."/>
            <person name="Sun H."/>
            <person name="Tunlid A."/>
            <person name="Henrissat B."/>
            <person name="Grigoriev I.V."/>
            <person name="Hibbett D.S."/>
            <person name="Martin F."/>
        </authorList>
    </citation>
    <scope>NUCLEOTIDE SEQUENCE [LARGE SCALE GENOMIC DNA]</scope>
    <source>
        <strain evidence="6 7">Koide BX008</strain>
    </source>
</reference>
<dbReference type="PANTHER" id="PTHR12606">
    <property type="entry name" value="SENTRIN/SUMO-SPECIFIC PROTEASE"/>
    <property type="match status" value="1"/>
</dbReference>
<dbReference type="GO" id="GO:0016926">
    <property type="term" value="P:protein desumoylation"/>
    <property type="evidence" value="ECO:0007669"/>
    <property type="project" value="TreeGrafter"/>
</dbReference>
<dbReference type="AlphaFoldDB" id="A0A0C2VZ05"/>
<dbReference type="HOGENOM" id="CLU_119648_0_0_1"/>
<evidence type="ECO:0000256" key="3">
    <source>
        <dbReference type="ARBA" id="ARBA00022801"/>
    </source>
</evidence>
<feature type="domain" description="Ubiquitin-like protease family profile" evidence="5">
    <location>
        <begin position="27"/>
        <end position="203"/>
    </location>
</feature>
<dbReference type="Pfam" id="PF02902">
    <property type="entry name" value="Peptidase_C48"/>
    <property type="match status" value="1"/>
</dbReference>
<evidence type="ECO:0000313" key="7">
    <source>
        <dbReference type="Proteomes" id="UP000054549"/>
    </source>
</evidence>
<proteinExistence type="inferred from homology"/>
<dbReference type="STRING" id="946122.A0A0C2VZ05"/>
<dbReference type="GO" id="GO:0005634">
    <property type="term" value="C:nucleus"/>
    <property type="evidence" value="ECO:0007669"/>
    <property type="project" value="TreeGrafter"/>
</dbReference>
<evidence type="ECO:0000256" key="1">
    <source>
        <dbReference type="ARBA" id="ARBA00005234"/>
    </source>
</evidence>
<evidence type="ECO:0000259" key="5">
    <source>
        <dbReference type="PROSITE" id="PS50600"/>
    </source>
</evidence>
<keyword evidence="3" id="KW-0378">Hydrolase</keyword>
<accession>A0A0C2VZ05</accession>
<protein>
    <recommendedName>
        <fullName evidence="5">Ubiquitin-like protease family profile domain-containing protein</fullName>
    </recommendedName>
</protein>
<dbReference type="GO" id="GO:0016929">
    <property type="term" value="F:deSUMOylase activity"/>
    <property type="evidence" value="ECO:0007669"/>
    <property type="project" value="TreeGrafter"/>
</dbReference>
<dbReference type="SUPFAM" id="SSF54001">
    <property type="entry name" value="Cysteine proteinases"/>
    <property type="match status" value="1"/>
</dbReference>
<dbReference type="GO" id="GO:0006508">
    <property type="term" value="P:proteolysis"/>
    <property type="evidence" value="ECO:0007669"/>
    <property type="project" value="UniProtKB-KW"/>
</dbReference>